<feature type="domain" description="Ketoreductase" evidence="2">
    <location>
        <begin position="6"/>
        <end position="185"/>
    </location>
</feature>
<dbReference type="EMBL" id="JBHTIF010000004">
    <property type="protein sequence ID" value="MFD0727069.1"/>
    <property type="molecule type" value="Genomic_DNA"/>
</dbReference>
<dbReference type="PRINTS" id="PR00080">
    <property type="entry name" value="SDRFAMILY"/>
</dbReference>
<proteinExistence type="inferred from homology"/>
<dbReference type="GO" id="GO:0016491">
    <property type="term" value="F:oxidoreductase activity"/>
    <property type="evidence" value="ECO:0007669"/>
    <property type="project" value="UniProtKB-KW"/>
</dbReference>
<keyword evidence="4" id="KW-1185">Reference proteome</keyword>
<dbReference type="Gene3D" id="3.40.50.720">
    <property type="entry name" value="NAD(P)-binding Rossmann-like Domain"/>
    <property type="match status" value="1"/>
</dbReference>
<dbReference type="PANTHER" id="PTHR42760">
    <property type="entry name" value="SHORT-CHAIN DEHYDROGENASES/REDUCTASES FAMILY MEMBER"/>
    <property type="match status" value="1"/>
</dbReference>
<dbReference type="EC" id="1.1.1.-" evidence="3"/>
<dbReference type="SUPFAM" id="SSF51735">
    <property type="entry name" value="NAD(P)-binding Rossmann-fold domains"/>
    <property type="match status" value="1"/>
</dbReference>
<protein>
    <submittedName>
        <fullName evidence="3">SDR family NAD(P)-dependent oxidoreductase</fullName>
        <ecNumber evidence="3">1.1.1.-</ecNumber>
    </submittedName>
</protein>
<dbReference type="PROSITE" id="PS00061">
    <property type="entry name" value="ADH_SHORT"/>
    <property type="match status" value="1"/>
</dbReference>
<dbReference type="PRINTS" id="PR00081">
    <property type="entry name" value="GDHRDH"/>
</dbReference>
<evidence type="ECO:0000259" key="2">
    <source>
        <dbReference type="SMART" id="SM00822"/>
    </source>
</evidence>
<organism evidence="3 4">
    <name type="scientific">Lysobacter brunescens</name>
    <dbReference type="NCBI Taxonomy" id="262323"/>
    <lineage>
        <taxon>Bacteria</taxon>
        <taxon>Pseudomonadati</taxon>
        <taxon>Pseudomonadota</taxon>
        <taxon>Gammaproteobacteria</taxon>
        <taxon>Lysobacterales</taxon>
        <taxon>Lysobacteraceae</taxon>
        <taxon>Lysobacter</taxon>
    </lineage>
</organism>
<comment type="similarity">
    <text evidence="1">Belongs to the short-chain dehydrogenases/reductases (SDR) family.</text>
</comment>
<evidence type="ECO:0000313" key="4">
    <source>
        <dbReference type="Proteomes" id="UP001597110"/>
    </source>
</evidence>
<evidence type="ECO:0000313" key="3">
    <source>
        <dbReference type="EMBL" id="MFD0727069.1"/>
    </source>
</evidence>
<dbReference type="Proteomes" id="UP001597110">
    <property type="component" value="Unassembled WGS sequence"/>
</dbReference>
<reference evidence="4" key="1">
    <citation type="journal article" date="2019" name="Int. J. Syst. Evol. Microbiol.">
        <title>The Global Catalogue of Microorganisms (GCM) 10K type strain sequencing project: providing services to taxonomists for standard genome sequencing and annotation.</title>
        <authorList>
            <consortium name="The Broad Institute Genomics Platform"/>
            <consortium name="The Broad Institute Genome Sequencing Center for Infectious Disease"/>
            <person name="Wu L."/>
            <person name="Ma J."/>
        </authorList>
    </citation>
    <scope>NUCLEOTIDE SEQUENCE [LARGE SCALE GENOMIC DNA]</scope>
    <source>
        <strain evidence="4">CCUG 55585</strain>
    </source>
</reference>
<dbReference type="InterPro" id="IPR057326">
    <property type="entry name" value="KR_dom"/>
</dbReference>
<name>A0ABW2YKM3_9GAMM</name>
<evidence type="ECO:0000256" key="1">
    <source>
        <dbReference type="ARBA" id="ARBA00006484"/>
    </source>
</evidence>
<dbReference type="InterPro" id="IPR002347">
    <property type="entry name" value="SDR_fam"/>
</dbReference>
<keyword evidence="3" id="KW-0560">Oxidoreductase</keyword>
<sequence>MSTDRKVVIISGGSRGLGQALVQDRLDAGDIVATFSRSSNDFIDRLRKADPEGERFHWEPIEGTDLDGVRTFAMNVVRRYKRIDALVNNAGVGVEGLLTMTSERDIHLALALNLESVIVLTRACLKAMIAARHGSILNISSVNALRGHKGLAVYSATKAALLGFTRSLATEVGPQGITVNAIAPGFFESEMVGHLTDAQRARIIRRTPMRAMCTTQDIVDSARFLLSTRAITGQTLAVDGGFTA</sequence>
<dbReference type="RefSeq" id="WP_386825479.1">
    <property type="nucleotide sequence ID" value="NZ_JBHTIF010000004.1"/>
</dbReference>
<dbReference type="InterPro" id="IPR020904">
    <property type="entry name" value="Sc_DH/Rdtase_CS"/>
</dbReference>
<dbReference type="InterPro" id="IPR036291">
    <property type="entry name" value="NAD(P)-bd_dom_sf"/>
</dbReference>
<accession>A0ABW2YKM3</accession>
<dbReference type="Pfam" id="PF13561">
    <property type="entry name" value="adh_short_C2"/>
    <property type="match status" value="1"/>
</dbReference>
<dbReference type="PANTHER" id="PTHR42760:SF40">
    <property type="entry name" value="3-OXOACYL-[ACYL-CARRIER-PROTEIN] REDUCTASE, CHLOROPLASTIC"/>
    <property type="match status" value="1"/>
</dbReference>
<gene>
    <name evidence="3" type="ORF">ACFQ0E_15850</name>
</gene>
<comment type="caution">
    <text evidence="3">The sequence shown here is derived from an EMBL/GenBank/DDBJ whole genome shotgun (WGS) entry which is preliminary data.</text>
</comment>
<dbReference type="SMART" id="SM00822">
    <property type="entry name" value="PKS_KR"/>
    <property type="match status" value="1"/>
</dbReference>